<dbReference type="RefSeq" id="WP_099554345.1">
    <property type="nucleotide sequence ID" value="NZ_LT960614.1"/>
</dbReference>
<dbReference type="EMBL" id="LT960614">
    <property type="protein sequence ID" value="SON54213.1"/>
    <property type="molecule type" value="Genomic_DNA"/>
</dbReference>
<accession>A0A2C9D1W8</accession>
<organism evidence="2 3">
    <name type="scientific">Hartmannibacter diazotrophicus</name>
    <dbReference type="NCBI Taxonomy" id="1482074"/>
    <lineage>
        <taxon>Bacteria</taxon>
        <taxon>Pseudomonadati</taxon>
        <taxon>Pseudomonadota</taxon>
        <taxon>Alphaproteobacteria</taxon>
        <taxon>Hyphomicrobiales</taxon>
        <taxon>Pleomorphomonadaceae</taxon>
        <taxon>Hartmannibacter</taxon>
    </lineage>
</organism>
<dbReference type="KEGG" id="hdi:HDIA_0672"/>
<gene>
    <name evidence="2" type="ORF">HDIA_0672</name>
</gene>
<reference evidence="3" key="1">
    <citation type="submission" date="2017-09" db="EMBL/GenBank/DDBJ databases">
        <title>Genome sequence of Nannocystis excedens DSM 71.</title>
        <authorList>
            <person name="Blom J."/>
        </authorList>
    </citation>
    <scope>NUCLEOTIDE SEQUENCE [LARGE SCALE GENOMIC DNA]</scope>
    <source>
        <strain evidence="3">type strain: E19</strain>
    </source>
</reference>
<name>A0A2C9D1W8_9HYPH</name>
<dbReference type="Proteomes" id="UP000223606">
    <property type="component" value="Chromosome 1"/>
</dbReference>
<keyword evidence="1" id="KW-1133">Transmembrane helix</keyword>
<evidence type="ECO:0000313" key="3">
    <source>
        <dbReference type="Proteomes" id="UP000223606"/>
    </source>
</evidence>
<dbReference type="Gene3D" id="6.10.340.10">
    <property type="match status" value="1"/>
</dbReference>
<keyword evidence="1" id="KW-0812">Transmembrane</keyword>
<evidence type="ECO:0000313" key="2">
    <source>
        <dbReference type="EMBL" id="SON54213.1"/>
    </source>
</evidence>
<sequence length="560" mass="60793">MTKDKAKSEGSGRKLIKFSLPSAISATFIVASLTFVVTVGGINAAIFFIGKLRYTEELANLRKTSIALLQSAIDPRFQSKAEEIGRVGTRLVVIDALKGASIFDATGSQLETFGERPFTTFNAIRHGVIPAPESSEEARAEFHISPEESQTAYHLLIRVDTSQMLARVAANLRQLRIMSVMIGLLVSLFSGFLVRQRIALPAKRINRIVREALLTPTRAGEERCDIGRRDEIGHLAREIDDFLLQFAAAWRTKVMVADMLLSTSPIGVIQFSDKGVILAANPAAHSLVNLEFDQGGKELPRTLRLTASDQTVSLDKAGVNFGTETYLVEAMEAPTPTYLLASAVANEDTEGFKTTVLLLTDATKLYKERLSLIEERDRGWRDVEERSRRQLELKMMLESCLSLMAPAPSGPDGSIEPMPMAEAWINDAQAVGLVKSAESSVEAPTVSGDSHDIDAVMRLALLTAMARIGKSPVDIVVEGKGINFETAAYTVRARAPAAGAELADASSNATDWNLALAALRVAIKRVKGQMVDFSATDEEVSVRMILRGASERLSTGMAGR</sequence>
<keyword evidence="1" id="KW-0472">Membrane</keyword>
<evidence type="ECO:0008006" key="4">
    <source>
        <dbReference type="Google" id="ProtNLM"/>
    </source>
</evidence>
<proteinExistence type="predicted"/>
<keyword evidence="3" id="KW-1185">Reference proteome</keyword>
<feature type="transmembrane region" description="Helical" evidence="1">
    <location>
        <begin position="175"/>
        <end position="194"/>
    </location>
</feature>
<dbReference type="OrthoDB" id="8440979at2"/>
<dbReference type="AlphaFoldDB" id="A0A2C9D1W8"/>
<evidence type="ECO:0000256" key="1">
    <source>
        <dbReference type="SAM" id="Phobius"/>
    </source>
</evidence>
<protein>
    <recommendedName>
        <fullName evidence="4">HAMP domain-containing protein</fullName>
    </recommendedName>
</protein>
<feature type="transmembrane region" description="Helical" evidence="1">
    <location>
        <begin position="23"/>
        <end position="49"/>
    </location>
</feature>